<comment type="caution">
    <text evidence="2">The sequence shown here is derived from an EMBL/GenBank/DDBJ whole genome shotgun (WGS) entry which is preliminary data.</text>
</comment>
<name>A0ABQ9X6X2_9EUKA</name>
<dbReference type="EMBL" id="JARBJD010000211">
    <property type="protein sequence ID" value="KAK2947064.1"/>
    <property type="molecule type" value="Genomic_DNA"/>
</dbReference>
<dbReference type="InterPro" id="IPR011050">
    <property type="entry name" value="Pectin_lyase_fold/virulence"/>
</dbReference>
<gene>
    <name evidence="2" type="ORF">BLNAU_17987</name>
</gene>
<dbReference type="Proteomes" id="UP001281761">
    <property type="component" value="Unassembled WGS sequence"/>
</dbReference>
<feature type="signal peptide" evidence="1">
    <location>
        <begin position="1"/>
        <end position="19"/>
    </location>
</feature>
<organism evidence="2 3">
    <name type="scientific">Blattamonas nauphoetae</name>
    <dbReference type="NCBI Taxonomy" id="2049346"/>
    <lineage>
        <taxon>Eukaryota</taxon>
        <taxon>Metamonada</taxon>
        <taxon>Preaxostyla</taxon>
        <taxon>Oxymonadida</taxon>
        <taxon>Blattamonas</taxon>
    </lineage>
</organism>
<evidence type="ECO:0000256" key="1">
    <source>
        <dbReference type="SAM" id="SignalP"/>
    </source>
</evidence>
<evidence type="ECO:0000313" key="3">
    <source>
        <dbReference type="Proteomes" id="UP001281761"/>
    </source>
</evidence>
<keyword evidence="3" id="KW-1185">Reference proteome</keyword>
<sequence>MIALIRLLLFAFLTGRAEESRVFGDNFEHVNFKSAQDVSSLLEKHSSPNVNLHFDDKLEAFHSVAIENQYFVITGFDHQKSILATSSDSIQHLFQQANSTLQLHNLWISLTGTSTILSYLHWSSLLIAQTTIESPGTNNLFASGVVPSFVRVDKQPDSASGTDIDLSINILSQSFHSVKLIPQCGIFVSSSPPSTERWSDLSTSVFSSGCRFTNISSAQTTSSNMPHHSRTRYTQIVSNMDMTESEHGMYGLVSSDINSGGDFLFKNTSFSHCTTTETGKAFVQGDQSSYSSVTEFDTCTFTLMTSTTPGAAVYRYFANALTLTSCTFTKCESTVSSGQHGGALCAYACNTVELAGTNTFDGCACRGGSGGGFAIMGTASPRVVSGVKCEDCSNSDETDEKGTAYFGYGEEDIWQSFTECEGNGRAPGGGGLNVILTGTHTLSYSSFTNCSHLTHVGGGVVFPTKSSIIMDTVSFTSCHTLDAQAGGCYLGSESSVEVKDCSFTDCNNSLNNAFSGGGALFTILCPKVHIDNTHFFRCKTLKGTENISMGGGFYDASGEDTRLHLCSFTDCVGGLFGGGASLRSSVSVITNCTFTNCFCKSGGGLDISYGQSTVEYCVFNKCSTAKVDNQGVGGGGMYSSKITRRG</sequence>
<evidence type="ECO:0000313" key="2">
    <source>
        <dbReference type="EMBL" id="KAK2947064.1"/>
    </source>
</evidence>
<accession>A0ABQ9X6X2</accession>
<dbReference type="SUPFAM" id="SSF51126">
    <property type="entry name" value="Pectin lyase-like"/>
    <property type="match status" value="1"/>
</dbReference>
<proteinExistence type="predicted"/>
<protein>
    <submittedName>
        <fullName evidence="2">Uncharacterized protein</fullName>
    </submittedName>
</protein>
<feature type="chain" id="PRO_5046815103" evidence="1">
    <location>
        <begin position="20"/>
        <end position="646"/>
    </location>
</feature>
<reference evidence="2 3" key="1">
    <citation type="journal article" date="2022" name="bioRxiv">
        <title>Genomics of Preaxostyla Flagellates Illuminates Evolutionary Transitions and the Path Towards Mitochondrial Loss.</title>
        <authorList>
            <person name="Novak L.V.F."/>
            <person name="Treitli S.C."/>
            <person name="Pyrih J."/>
            <person name="Halakuc P."/>
            <person name="Pipaliya S.V."/>
            <person name="Vacek V."/>
            <person name="Brzon O."/>
            <person name="Soukal P."/>
            <person name="Eme L."/>
            <person name="Dacks J.B."/>
            <person name="Karnkowska A."/>
            <person name="Elias M."/>
            <person name="Hampl V."/>
        </authorList>
    </citation>
    <scope>NUCLEOTIDE SEQUENCE [LARGE SCALE GENOMIC DNA]</scope>
    <source>
        <strain evidence="2">NAU3</strain>
        <tissue evidence="2">Gut</tissue>
    </source>
</reference>
<keyword evidence="1" id="KW-0732">Signal</keyword>